<organism evidence="3 4">
    <name type="scientific">Mycolicibacterium gadium</name>
    <name type="common">Mycobacterium gadium</name>
    <dbReference type="NCBI Taxonomy" id="1794"/>
    <lineage>
        <taxon>Bacteria</taxon>
        <taxon>Bacillati</taxon>
        <taxon>Actinomycetota</taxon>
        <taxon>Actinomycetes</taxon>
        <taxon>Mycobacteriales</taxon>
        <taxon>Mycobacteriaceae</taxon>
        <taxon>Mycolicibacterium</taxon>
    </lineage>
</organism>
<reference evidence="3" key="1">
    <citation type="journal article" date="2023" name="Environ. Microbiol.">
        <title>The 2-methylpropene degradation pathway in Mycobacteriaceae family strains.</title>
        <authorList>
            <person name="Helbich S."/>
            <person name="Barrantes I."/>
            <person name="Dos Anjos Borges L.G."/>
            <person name="Pieper D.H."/>
            <person name="Vainshtein Y."/>
            <person name="Sohn K."/>
            <person name="Engesser K.H."/>
        </authorList>
    </citation>
    <scope>NUCLEOTIDE SEQUENCE</scope>
    <source>
        <strain evidence="3">IBE100</strain>
    </source>
</reference>
<dbReference type="Proteomes" id="UP001154266">
    <property type="component" value="Unassembled WGS sequence"/>
</dbReference>
<keyword evidence="2" id="KW-0472">Membrane</keyword>
<comment type="caution">
    <text evidence="3">The sequence shown here is derived from an EMBL/GenBank/DDBJ whole genome shotgun (WGS) entry which is preliminary data.</text>
</comment>
<dbReference type="RefSeq" id="WP_278222632.1">
    <property type="nucleotide sequence ID" value="NZ_JAKZMO010000019.1"/>
</dbReference>
<name>A0ABT6GVG0_MYCGU</name>
<feature type="transmembrane region" description="Helical" evidence="2">
    <location>
        <begin position="6"/>
        <end position="22"/>
    </location>
</feature>
<accession>A0ABT6GVG0</accession>
<dbReference type="EMBL" id="JAKZMO010000019">
    <property type="protein sequence ID" value="MDG5485218.1"/>
    <property type="molecule type" value="Genomic_DNA"/>
</dbReference>
<protein>
    <submittedName>
        <fullName evidence="3">Uncharacterized protein</fullName>
    </submittedName>
</protein>
<evidence type="ECO:0000313" key="4">
    <source>
        <dbReference type="Proteomes" id="UP001154266"/>
    </source>
</evidence>
<evidence type="ECO:0000256" key="2">
    <source>
        <dbReference type="SAM" id="Phobius"/>
    </source>
</evidence>
<proteinExistence type="predicted"/>
<keyword evidence="2" id="KW-0812">Transmembrane</keyword>
<evidence type="ECO:0000313" key="3">
    <source>
        <dbReference type="EMBL" id="MDG5485218.1"/>
    </source>
</evidence>
<keyword evidence="2" id="KW-1133">Transmembrane helix</keyword>
<evidence type="ECO:0000256" key="1">
    <source>
        <dbReference type="SAM" id="MobiDB-lite"/>
    </source>
</evidence>
<sequence>MMQVISMMGTVAAFFATIRYLNIRDMRSPSSMDTAEKDRGSRRPAARIGE</sequence>
<feature type="region of interest" description="Disordered" evidence="1">
    <location>
        <begin position="29"/>
        <end position="50"/>
    </location>
</feature>
<gene>
    <name evidence="3" type="ORF">MNO81_20665</name>
</gene>
<keyword evidence="4" id="KW-1185">Reference proteome</keyword>